<dbReference type="EMBL" id="JBBMER010000012">
    <property type="protein sequence ID" value="MEQ2380698.1"/>
    <property type="molecule type" value="Genomic_DNA"/>
</dbReference>
<name>A0ABV1BY81_9FIRM</name>
<comment type="caution">
    <text evidence="2">The sequence shown here is derived from an EMBL/GenBank/DDBJ whole genome shotgun (WGS) entry which is preliminary data.</text>
</comment>
<proteinExistence type="predicted"/>
<organism evidence="2 3">
    <name type="scientific">[Lactobacillus] rogosae</name>
    <dbReference type="NCBI Taxonomy" id="706562"/>
    <lineage>
        <taxon>Bacteria</taxon>
        <taxon>Bacillati</taxon>
        <taxon>Bacillota</taxon>
        <taxon>Clostridia</taxon>
        <taxon>Lachnospirales</taxon>
        <taxon>Lachnospiraceae</taxon>
        <taxon>Lachnospira</taxon>
    </lineage>
</organism>
<accession>A0ABV1BY81</accession>
<feature type="domain" description="Zinc-ribbon" evidence="1">
    <location>
        <begin position="2"/>
        <end position="24"/>
    </location>
</feature>
<dbReference type="Pfam" id="PF13240">
    <property type="entry name" value="Zn_Ribbon_1"/>
    <property type="match status" value="1"/>
</dbReference>
<keyword evidence="3" id="KW-1185">Reference proteome</keyword>
<protein>
    <submittedName>
        <fullName evidence="2">Zinc-ribbon domain-containing protein</fullName>
    </submittedName>
</protein>
<evidence type="ECO:0000259" key="1">
    <source>
        <dbReference type="Pfam" id="PF13240"/>
    </source>
</evidence>
<dbReference type="InterPro" id="IPR026870">
    <property type="entry name" value="Zinc_ribbon_dom"/>
</dbReference>
<gene>
    <name evidence="2" type="ORF">WMO14_12625</name>
</gene>
<dbReference type="Proteomes" id="UP001442364">
    <property type="component" value="Unassembled WGS sequence"/>
</dbReference>
<reference evidence="2 3" key="1">
    <citation type="submission" date="2024-03" db="EMBL/GenBank/DDBJ databases">
        <title>Human intestinal bacterial collection.</title>
        <authorList>
            <person name="Pauvert C."/>
            <person name="Hitch T.C.A."/>
            <person name="Clavel T."/>
        </authorList>
    </citation>
    <scope>NUCLEOTIDE SEQUENCE [LARGE SCALE GENOMIC DNA]</scope>
    <source>
        <strain evidence="2 3">CLA-AA-H255</strain>
    </source>
</reference>
<dbReference type="RefSeq" id="WP_022502926.1">
    <property type="nucleotide sequence ID" value="NZ_DAWDAH010000005.1"/>
</dbReference>
<sequence length="30" mass="3320">MYCKNCGMKLENGTKFCGGCGMPVDNEIFE</sequence>
<evidence type="ECO:0000313" key="2">
    <source>
        <dbReference type="EMBL" id="MEQ2380698.1"/>
    </source>
</evidence>
<evidence type="ECO:0000313" key="3">
    <source>
        <dbReference type="Proteomes" id="UP001442364"/>
    </source>
</evidence>